<dbReference type="Proteomes" id="UP001497522">
    <property type="component" value="Chromosome 8"/>
</dbReference>
<protein>
    <submittedName>
        <fullName evidence="1">Uncharacterized protein</fullName>
    </submittedName>
</protein>
<sequence>MSEDGTNKTDTDQYVQLPAADDDYLNETPVTMSWEHQEVDVQDVKPTPDRVLFNPVPLILPSYVQADDPVQLPARPVIAAAGNNAAAPAADELPKNSAATGP</sequence>
<evidence type="ECO:0000313" key="1">
    <source>
        <dbReference type="EMBL" id="CAK9880757.1"/>
    </source>
</evidence>
<reference evidence="1" key="1">
    <citation type="submission" date="2024-03" db="EMBL/GenBank/DDBJ databases">
        <authorList>
            <consortium name="ELIXIR-Norway"/>
            <consortium name="Elixir Norway"/>
        </authorList>
    </citation>
    <scope>NUCLEOTIDE SEQUENCE</scope>
</reference>
<proteinExistence type="predicted"/>
<organism evidence="1 2">
    <name type="scientific">Sphagnum jensenii</name>
    <dbReference type="NCBI Taxonomy" id="128206"/>
    <lineage>
        <taxon>Eukaryota</taxon>
        <taxon>Viridiplantae</taxon>
        <taxon>Streptophyta</taxon>
        <taxon>Embryophyta</taxon>
        <taxon>Bryophyta</taxon>
        <taxon>Sphagnophytina</taxon>
        <taxon>Sphagnopsida</taxon>
        <taxon>Sphagnales</taxon>
        <taxon>Sphagnaceae</taxon>
        <taxon>Sphagnum</taxon>
    </lineage>
</organism>
<name>A0ABP1BXS8_9BRYO</name>
<accession>A0ABP1BXS8</accession>
<dbReference type="EMBL" id="OZ023709">
    <property type="protein sequence ID" value="CAK9880757.1"/>
    <property type="molecule type" value="Genomic_DNA"/>
</dbReference>
<gene>
    <name evidence="1" type="ORF">CSSPJE1EN2_LOCUS22156</name>
</gene>
<evidence type="ECO:0000313" key="2">
    <source>
        <dbReference type="Proteomes" id="UP001497522"/>
    </source>
</evidence>
<keyword evidence="2" id="KW-1185">Reference proteome</keyword>